<evidence type="ECO:0000256" key="2">
    <source>
        <dbReference type="SAM" id="SignalP"/>
    </source>
</evidence>
<feature type="region of interest" description="Disordered" evidence="1">
    <location>
        <begin position="19"/>
        <end position="93"/>
    </location>
</feature>
<dbReference type="AlphaFoldDB" id="A0A1G6LS69"/>
<dbReference type="Proteomes" id="UP000199501">
    <property type="component" value="Unassembled WGS sequence"/>
</dbReference>
<protein>
    <submittedName>
        <fullName evidence="3">Uncharacterized protein</fullName>
    </submittedName>
</protein>
<name>A0A1G6LS69_9PSEU</name>
<evidence type="ECO:0000313" key="4">
    <source>
        <dbReference type="Proteomes" id="UP000199501"/>
    </source>
</evidence>
<feature type="compositionally biased region" description="Polar residues" evidence="1">
    <location>
        <begin position="46"/>
        <end position="62"/>
    </location>
</feature>
<feature type="chain" id="PRO_5039713996" evidence="2">
    <location>
        <begin position="21"/>
        <end position="189"/>
    </location>
</feature>
<evidence type="ECO:0000256" key="1">
    <source>
        <dbReference type="SAM" id="MobiDB-lite"/>
    </source>
</evidence>
<organism evidence="3 4">
    <name type="scientific">Actinokineospora iranica</name>
    <dbReference type="NCBI Taxonomy" id="1271860"/>
    <lineage>
        <taxon>Bacteria</taxon>
        <taxon>Bacillati</taxon>
        <taxon>Actinomycetota</taxon>
        <taxon>Actinomycetes</taxon>
        <taxon>Pseudonocardiales</taxon>
        <taxon>Pseudonocardiaceae</taxon>
        <taxon>Actinokineospora</taxon>
    </lineage>
</organism>
<gene>
    <name evidence="3" type="ORF">SAMN05216174_102216</name>
</gene>
<dbReference type="EMBL" id="FMZZ01000002">
    <property type="protein sequence ID" value="SDC46090.1"/>
    <property type="molecule type" value="Genomic_DNA"/>
</dbReference>
<keyword evidence="4" id="KW-1185">Reference proteome</keyword>
<proteinExistence type="predicted"/>
<keyword evidence="2" id="KW-0732">Signal</keyword>
<feature type="compositionally biased region" description="Pro residues" evidence="1">
    <location>
        <begin position="69"/>
        <end position="78"/>
    </location>
</feature>
<sequence length="189" mass="18989">MLTAGAALAMLALAACGQGADEATSGALGSTSAGAAPVAAGPTGPEESSTQPRPTEPQQAEPTESLPGKPLPSGPPVPTEAGPDYRPLPPAQVDAKALPDAYADRRVWVAPDGRSLHLFGVARDSCTLVEGRVIEESTTSVTVALNPMAQPQGGPDGGQMCAQVLTQRPVSVPLAVELGARTVVLVEGP</sequence>
<accession>A0A1G6LS69</accession>
<evidence type="ECO:0000313" key="3">
    <source>
        <dbReference type="EMBL" id="SDC46090.1"/>
    </source>
</evidence>
<feature type="signal peptide" evidence="2">
    <location>
        <begin position="1"/>
        <end position="20"/>
    </location>
</feature>
<reference evidence="4" key="1">
    <citation type="submission" date="2016-10" db="EMBL/GenBank/DDBJ databases">
        <authorList>
            <person name="Varghese N."/>
            <person name="Submissions S."/>
        </authorList>
    </citation>
    <scope>NUCLEOTIDE SEQUENCE [LARGE SCALE GENOMIC DNA]</scope>
    <source>
        <strain evidence="4">IBRC-M 10403</strain>
    </source>
</reference>
<feature type="compositionally biased region" description="Low complexity" evidence="1">
    <location>
        <begin position="19"/>
        <end position="45"/>
    </location>
</feature>